<dbReference type="Proteomes" id="UP000092687">
    <property type="component" value="Chromosome"/>
</dbReference>
<feature type="chain" id="PRO_5039604370" description="DUF3221 domain-containing protein" evidence="1">
    <location>
        <begin position="29"/>
        <end position="202"/>
    </location>
</feature>
<dbReference type="STRING" id="1215089.BBI08_03580"/>
<evidence type="ECO:0000313" key="2">
    <source>
        <dbReference type="EMBL" id="ANU12979.1"/>
    </source>
</evidence>
<dbReference type="AlphaFoldDB" id="A0A1C7DN18"/>
<proteinExistence type="predicted"/>
<evidence type="ECO:0000256" key="1">
    <source>
        <dbReference type="SAM" id="SignalP"/>
    </source>
</evidence>
<keyword evidence="3" id="KW-1185">Reference proteome</keyword>
<dbReference type="Pfam" id="PF11518">
    <property type="entry name" value="DUF3221"/>
    <property type="match status" value="1"/>
</dbReference>
<dbReference type="KEGG" id="phc:BBI08_03580"/>
<protein>
    <recommendedName>
        <fullName evidence="4">DUF3221 domain-containing protein</fullName>
    </recommendedName>
</protein>
<feature type="signal peptide" evidence="1">
    <location>
        <begin position="1"/>
        <end position="28"/>
    </location>
</feature>
<name>A0A1C7DN18_9BACL</name>
<keyword evidence="1" id="KW-0732">Signal</keyword>
<dbReference type="EMBL" id="CP016537">
    <property type="protein sequence ID" value="ANU12979.1"/>
    <property type="molecule type" value="Genomic_DNA"/>
</dbReference>
<organism evidence="2 3">
    <name type="scientific">Planococcus halocryophilus</name>
    <dbReference type="NCBI Taxonomy" id="1215089"/>
    <lineage>
        <taxon>Bacteria</taxon>
        <taxon>Bacillati</taxon>
        <taxon>Bacillota</taxon>
        <taxon>Bacilli</taxon>
        <taxon>Bacillales</taxon>
        <taxon>Caryophanaceae</taxon>
        <taxon>Planococcus</taxon>
    </lineage>
</organism>
<evidence type="ECO:0000313" key="3">
    <source>
        <dbReference type="Proteomes" id="UP000092687"/>
    </source>
</evidence>
<gene>
    <name evidence="2" type="ORF">BBI08_03580</name>
</gene>
<accession>A0A1C7DN18</accession>
<reference evidence="2" key="1">
    <citation type="submission" date="2016-10" db="EMBL/GenBank/DDBJ databases">
        <authorList>
            <person name="de Groot N.N."/>
        </authorList>
    </citation>
    <scope>NUCLEOTIDE SEQUENCE</scope>
    <source>
        <strain evidence="2">DSM 24743</strain>
    </source>
</reference>
<dbReference type="InterPro" id="IPR021598">
    <property type="entry name" value="DUF3221"/>
</dbReference>
<sequence>MYTTTIQEKDWVALKKWGLFLASALLLAACSNEETEPAGPDETEDTEKAEMAVEQKSMTEEGFITQVSGESILVNNIYFSIPEDVEVQLSDGAETTEGVIRDIRTGMKVSLDYNGPLAESFPMQGDAETITILKDEESVKQADALEAFINAEQLSRLIMMGQPIVRDNEIGFLFSNMETGEMSEVRIDLDTHEYTIGGEKSE</sequence>
<evidence type="ECO:0008006" key="4">
    <source>
        <dbReference type="Google" id="ProtNLM"/>
    </source>
</evidence>